<proteinExistence type="predicted"/>
<evidence type="ECO:0000313" key="2">
    <source>
        <dbReference type="EMBL" id="MTV00263.1"/>
    </source>
</evidence>
<dbReference type="EMBL" id="WNCN01000041">
    <property type="protein sequence ID" value="MTU41579.1"/>
    <property type="molecule type" value="Genomic_DNA"/>
</dbReference>
<organism evidence="2 4">
    <name type="scientific">Parabacteroides merdae</name>
    <dbReference type="NCBI Taxonomy" id="46503"/>
    <lineage>
        <taxon>Bacteria</taxon>
        <taxon>Pseudomonadati</taxon>
        <taxon>Bacteroidota</taxon>
        <taxon>Bacteroidia</taxon>
        <taxon>Bacteroidales</taxon>
        <taxon>Tannerellaceae</taxon>
        <taxon>Parabacteroides</taxon>
    </lineage>
</organism>
<accession>A0A3R5W6N7</accession>
<evidence type="ECO:0000313" key="1">
    <source>
        <dbReference type="EMBL" id="MTU41579.1"/>
    </source>
</evidence>
<evidence type="ECO:0000313" key="3">
    <source>
        <dbReference type="Proteomes" id="UP000434916"/>
    </source>
</evidence>
<name>A0A3R5W6N7_9BACT</name>
<comment type="caution">
    <text evidence="2">The sequence shown here is derived from an EMBL/GenBank/DDBJ whole genome shotgun (WGS) entry which is preliminary data.</text>
</comment>
<sequence length="14" mass="1710">MLFLPALPLRRQRV</sequence>
<gene>
    <name evidence="1" type="ORF">GMD82_19450</name>
    <name evidence="2" type="ORF">GME02_00995</name>
</gene>
<keyword evidence="3" id="KW-1185">Reference proteome</keyword>
<evidence type="ECO:0000313" key="4">
    <source>
        <dbReference type="Proteomes" id="UP000482671"/>
    </source>
</evidence>
<dbReference type="Proteomes" id="UP000482671">
    <property type="component" value="Unassembled WGS sequence"/>
</dbReference>
<protein>
    <submittedName>
        <fullName evidence="2">Uncharacterized protein</fullName>
    </submittedName>
</protein>
<dbReference type="Proteomes" id="UP000434916">
    <property type="component" value="Unassembled WGS sequence"/>
</dbReference>
<reference evidence="3 4" key="1">
    <citation type="journal article" date="2019" name="Nat. Med.">
        <title>A library of human gut bacterial isolates paired with longitudinal multiomics data enables mechanistic microbiome research.</title>
        <authorList>
            <person name="Poyet M."/>
            <person name="Groussin M."/>
            <person name="Gibbons S.M."/>
            <person name="Avila-Pacheco J."/>
            <person name="Jiang X."/>
            <person name="Kearney S.M."/>
            <person name="Perrotta A.R."/>
            <person name="Berdy B."/>
            <person name="Zhao S."/>
            <person name="Lieberman T.D."/>
            <person name="Swanson P.K."/>
            <person name="Smith M."/>
            <person name="Roesemann S."/>
            <person name="Alexander J.E."/>
            <person name="Rich S.A."/>
            <person name="Livny J."/>
            <person name="Vlamakis H."/>
            <person name="Clish C."/>
            <person name="Bullock K."/>
            <person name="Deik A."/>
            <person name="Scott J."/>
            <person name="Pierce K.A."/>
            <person name="Xavier R.J."/>
            <person name="Alm E.J."/>
        </authorList>
    </citation>
    <scope>NUCLEOTIDE SEQUENCE [LARGE SCALE GENOMIC DNA]</scope>
    <source>
        <strain evidence="2 4">BIOML-A11</strain>
        <strain evidence="1 3">BIOML-A29</strain>
    </source>
</reference>
<dbReference type="EMBL" id="WNDD01000001">
    <property type="protein sequence ID" value="MTV00263.1"/>
    <property type="molecule type" value="Genomic_DNA"/>
</dbReference>